<dbReference type="EMBL" id="GGEC01070681">
    <property type="protein sequence ID" value="MBX51165.1"/>
    <property type="molecule type" value="Transcribed_RNA"/>
</dbReference>
<sequence>MQSAFSTLPTSKEHFAQRCNRGLLLSSLSVTQTEKLHFADN</sequence>
<dbReference type="AlphaFoldDB" id="A0A2P2P8V2"/>
<reference evidence="1" key="1">
    <citation type="submission" date="2018-02" db="EMBL/GenBank/DDBJ databases">
        <title>Rhizophora mucronata_Transcriptome.</title>
        <authorList>
            <person name="Meera S.P."/>
            <person name="Sreeshan A."/>
            <person name="Augustine A."/>
        </authorList>
    </citation>
    <scope>NUCLEOTIDE SEQUENCE</scope>
    <source>
        <tissue evidence="1">Leaf</tissue>
    </source>
</reference>
<proteinExistence type="predicted"/>
<organism evidence="1">
    <name type="scientific">Rhizophora mucronata</name>
    <name type="common">Asiatic mangrove</name>
    <dbReference type="NCBI Taxonomy" id="61149"/>
    <lineage>
        <taxon>Eukaryota</taxon>
        <taxon>Viridiplantae</taxon>
        <taxon>Streptophyta</taxon>
        <taxon>Embryophyta</taxon>
        <taxon>Tracheophyta</taxon>
        <taxon>Spermatophyta</taxon>
        <taxon>Magnoliopsida</taxon>
        <taxon>eudicotyledons</taxon>
        <taxon>Gunneridae</taxon>
        <taxon>Pentapetalae</taxon>
        <taxon>rosids</taxon>
        <taxon>fabids</taxon>
        <taxon>Malpighiales</taxon>
        <taxon>Rhizophoraceae</taxon>
        <taxon>Rhizophora</taxon>
    </lineage>
</organism>
<protein>
    <submittedName>
        <fullName evidence="1">Uncharacterized protein</fullName>
    </submittedName>
</protein>
<evidence type="ECO:0000313" key="1">
    <source>
        <dbReference type="EMBL" id="MBX51165.1"/>
    </source>
</evidence>
<accession>A0A2P2P8V2</accession>
<name>A0A2P2P8V2_RHIMU</name>